<organism evidence="5 6">
    <name type="scientific">Gordonia prachuapensis</name>
    <dbReference type="NCBI Taxonomy" id="3115651"/>
    <lineage>
        <taxon>Bacteria</taxon>
        <taxon>Bacillati</taxon>
        <taxon>Actinomycetota</taxon>
        <taxon>Actinomycetes</taxon>
        <taxon>Mycobacteriales</taxon>
        <taxon>Gordoniaceae</taxon>
        <taxon>Gordonia</taxon>
    </lineage>
</organism>
<feature type="compositionally biased region" description="Polar residues" evidence="2">
    <location>
        <begin position="525"/>
        <end position="534"/>
    </location>
</feature>
<feature type="region of interest" description="Disordered" evidence="2">
    <location>
        <begin position="479"/>
        <end position="647"/>
    </location>
</feature>
<feature type="compositionally biased region" description="Low complexity" evidence="2">
    <location>
        <begin position="559"/>
        <end position="576"/>
    </location>
</feature>
<feature type="compositionally biased region" description="Low complexity" evidence="2">
    <location>
        <begin position="618"/>
        <end position="637"/>
    </location>
</feature>
<feature type="signal peptide" evidence="3">
    <location>
        <begin position="1"/>
        <end position="26"/>
    </location>
</feature>
<dbReference type="Pfam" id="PF08237">
    <property type="entry name" value="PE-PPE"/>
    <property type="match status" value="1"/>
</dbReference>
<proteinExistence type="predicted"/>
<comment type="caution">
    <text evidence="5">The sequence shown here is derived from an EMBL/GenBank/DDBJ whole genome shotgun (WGS) entry which is preliminary data.</text>
</comment>
<dbReference type="Gene3D" id="3.40.50.1820">
    <property type="entry name" value="alpha/beta hydrolase"/>
    <property type="match status" value="1"/>
</dbReference>
<dbReference type="InterPro" id="IPR000675">
    <property type="entry name" value="Cutinase/axe"/>
</dbReference>
<evidence type="ECO:0000256" key="1">
    <source>
        <dbReference type="ARBA" id="ARBA00022801"/>
    </source>
</evidence>
<dbReference type="Proteomes" id="UP001335729">
    <property type="component" value="Unassembled WGS sequence"/>
</dbReference>
<evidence type="ECO:0000313" key="5">
    <source>
        <dbReference type="EMBL" id="MEE4022413.1"/>
    </source>
</evidence>
<gene>
    <name evidence="5" type="ORF">V1Y59_04915</name>
</gene>
<dbReference type="SUPFAM" id="SSF53474">
    <property type="entry name" value="alpha/beta-Hydrolases"/>
    <property type="match status" value="1"/>
</dbReference>
<keyword evidence="6" id="KW-1185">Reference proteome</keyword>
<feature type="compositionally biased region" description="Low complexity" evidence="2">
    <location>
        <begin position="486"/>
        <end position="524"/>
    </location>
</feature>
<dbReference type="RefSeq" id="WP_330503718.1">
    <property type="nucleotide sequence ID" value="NZ_JAZDUE010000003.1"/>
</dbReference>
<feature type="chain" id="PRO_5046080642" evidence="3">
    <location>
        <begin position="27"/>
        <end position="647"/>
    </location>
</feature>
<evidence type="ECO:0000313" key="6">
    <source>
        <dbReference type="Proteomes" id="UP001335729"/>
    </source>
</evidence>
<dbReference type="SMART" id="SM01110">
    <property type="entry name" value="Cutinase"/>
    <property type="match status" value="1"/>
</dbReference>
<evidence type="ECO:0000256" key="2">
    <source>
        <dbReference type="SAM" id="MobiDB-lite"/>
    </source>
</evidence>
<evidence type="ECO:0000256" key="3">
    <source>
        <dbReference type="SAM" id="SignalP"/>
    </source>
</evidence>
<dbReference type="PROSITE" id="PS51257">
    <property type="entry name" value="PROKAR_LIPOPROTEIN"/>
    <property type="match status" value="1"/>
</dbReference>
<keyword evidence="3" id="KW-0732">Signal</keyword>
<dbReference type="InterPro" id="IPR013228">
    <property type="entry name" value="PE-PPE_C"/>
</dbReference>
<feature type="domain" description="PE-PPE" evidence="4">
    <location>
        <begin position="104"/>
        <end position="162"/>
    </location>
</feature>
<accession>A0ABU7MQ12</accession>
<dbReference type="InterPro" id="IPR029058">
    <property type="entry name" value="AB_hydrolase_fold"/>
</dbReference>
<dbReference type="EMBL" id="JAZDUE010000003">
    <property type="protein sequence ID" value="MEE4022413.1"/>
    <property type="molecule type" value="Genomic_DNA"/>
</dbReference>
<name>A0ABU7MQ12_9ACTN</name>
<feature type="compositionally biased region" description="Polar residues" evidence="2">
    <location>
        <begin position="549"/>
        <end position="558"/>
    </location>
</feature>
<evidence type="ECO:0000259" key="4">
    <source>
        <dbReference type="Pfam" id="PF08237"/>
    </source>
</evidence>
<protein>
    <submittedName>
        <fullName evidence="5">PE-PPE domain-containing protein</fullName>
    </submittedName>
</protein>
<keyword evidence="1" id="KW-0378">Hydrolase</keyword>
<sequence>MVARFRLTRRVPAVLIAISSCLTVVAAFCLPGSVGSARADECGGGAVIIVGGTNDPEAASMVGVGQRYTGHKPINVDGETVIVPDPSSPYYDDPGGVSPPKAYKVIRVYYPTTLWPLGALGYDQSVAAGEAATKKAIATYQQECAGNPIVVTGYSQGARVAGDVLSDIGNGRVGKIDIADTPDDSDDDVEIQRYLVDEQGNVVLDSNGKPIPSISGELYSDPRRDGTIDGEGVELALPGIFPGLTMSGARDGGFGDVPVTSVCVEGDGICDVPDPVHDPIGAIDALVGYFTKHGYYPYQMWLDPDASATGAGWANTTCTTAEGSSTTVCEVHQDSAIVGVIRDGANAIGLDGSTIPDFLEHRWTIDLPYGAKLSNLQPLVRLVQDHVPPLPELGYGGYLPDLFVFEDILDGIVNNAPDEVKGGVRALAASAKSIVLIPVNFVKYWAAELIGPRISERTTAPAEADTARQAVLLNALDDVGPPALVTDGATTGTTSSDDPKSGGAETDAAAGSATADSSAGSTSSVPAQTTTPDAATSAGPDFPGPDSTAPDSATSGEQTPKTPSTPPDTSAPSTPHAPDPSATDSDAGGSNGVAGGDVETDGAEDNDGDGNGEGQTTGPGLSTTGAGTGSSKDSSSSEAGDDPGSDE</sequence>
<feature type="compositionally biased region" description="Acidic residues" evidence="2">
    <location>
        <begin position="598"/>
        <end position="610"/>
    </location>
</feature>
<reference evidence="5 6" key="1">
    <citation type="submission" date="2024-01" db="EMBL/GenBank/DDBJ databases">
        <title>Draft genome sequence of Gordonia sp. PKS22-38.</title>
        <authorList>
            <person name="Suphannarot A."/>
            <person name="Mingma R."/>
        </authorList>
    </citation>
    <scope>NUCLEOTIDE SEQUENCE [LARGE SCALE GENOMIC DNA]</scope>
    <source>
        <strain evidence="5 6">PKS22-38</strain>
    </source>
</reference>